<evidence type="ECO:0008006" key="7">
    <source>
        <dbReference type="Google" id="ProtNLM"/>
    </source>
</evidence>
<keyword evidence="3" id="KW-0865">Zymogen</keyword>
<accession>A0ABN0WJJ1</accession>
<dbReference type="PANTHER" id="PTHR34218">
    <property type="entry name" value="PEPTIDASE S45 PENICILLIN AMIDASE"/>
    <property type="match status" value="1"/>
</dbReference>
<dbReference type="PIRSF" id="PIRSF001227">
    <property type="entry name" value="Pen_acylase"/>
    <property type="match status" value="1"/>
</dbReference>
<dbReference type="InterPro" id="IPR023343">
    <property type="entry name" value="Penicillin_amidase_dom1"/>
</dbReference>
<reference evidence="5 6" key="1">
    <citation type="journal article" date="2019" name="Int. J. Syst. Evol. Microbiol.">
        <title>The Global Catalogue of Microorganisms (GCM) 10K type strain sequencing project: providing services to taxonomists for standard genome sequencing and annotation.</title>
        <authorList>
            <consortium name="The Broad Institute Genomics Platform"/>
            <consortium name="The Broad Institute Genome Sequencing Center for Infectious Disease"/>
            <person name="Wu L."/>
            <person name="Ma J."/>
        </authorList>
    </citation>
    <scope>NUCLEOTIDE SEQUENCE [LARGE SCALE GENOMIC DNA]</scope>
    <source>
        <strain evidence="5 6">JCM 4565</strain>
    </source>
</reference>
<keyword evidence="6" id="KW-1185">Reference proteome</keyword>
<evidence type="ECO:0000313" key="5">
    <source>
        <dbReference type="EMBL" id="GAA0339688.1"/>
    </source>
</evidence>
<dbReference type="Proteomes" id="UP001500063">
    <property type="component" value="Unassembled WGS sequence"/>
</dbReference>
<feature type="compositionally biased region" description="Gly residues" evidence="4">
    <location>
        <begin position="271"/>
        <end position="312"/>
    </location>
</feature>
<dbReference type="Gene3D" id="2.30.120.10">
    <property type="match status" value="1"/>
</dbReference>
<dbReference type="EMBL" id="BAAABW010000008">
    <property type="protein sequence ID" value="GAA0339688.1"/>
    <property type="molecule type" value="Genomic_DNA"/>
</dbReference>
<evidence type="ECO:0000256" key="3">
    <source>
        <dbReference type="ARBA" id="ARBA00023145"/>
    </source>
</evidence>
<protein>
    <recommendedName>
        <fullName evidence="7">Penicillin acylase family protein</fullName>
    </recommendedName>
</protein>
<sequence length="963" mass="104476">MPANKTGPSGKKSGKKKGRRARLLVITLVLLLVAGVGFGAYWSVSTVRASFPETSGTLQLKGLSGQVKVARDAHGVPQIYAESAEDLFRAQGFVQAQDRFWEMDVRRHLTAGRLSEMFGDGQVETDAFVRTMGWRKVAQEEYDTKLSATTKKYLQAYSDGVNAYLKDHQGKSLSVEYAALSFQNDYKPEQWTPVDSVAWLKAMAWDLRGNMQDEIDRSLAATRLSPKQIDQLYPAYPYDRNKPIVDGGGIDPLTKAFDPQATPSESTRTGGANGTGGTNGKPGGTAAGGANGTTGGTNGTTGGTTGTTGGAGAANPTTGGSAGGGLRSGLSSLSNTLDKIPALLGPSGNGIGSNSWVVSGKYTTTGKPLLANDPHLAPQMPSLWYQMGLHCTKVSAACPYDVAGYTFSGMPGVVIGHNQDIAWGMTNMRSDTSDLYLEKVTADSYLYDGKQMPFTTRKETIKVAGGKDREFTIRSTNSGPVVSDRNSELGKVGQDAPVQDPAPDRAEGYAVSLRWSALDPGNSMDALLDLNRAKDFKDFRKAASSLQVPSQNLIYADTQGNIGYQAPGGIPVRKGDGRYPAPGWDPAYKWTGTVPQAEMPWDYNPKRGYIVAANQAVADKTYPNQLTSDWGYGARSQRINDLIQSKIKDGGKISTDDMQKMQMDNTSEIAKLLTPYLLKIELKGDNERETKYVREAQKLLEGWDYTQEADSAAAAYFNAVWRNTLKLAFGNKLPKELRVKGQCLRVRPANDSGPQEDLDGNTRLVQECGERDPDSAQPDGGDRWFEVVRGILDKPGDQWWKTNGTRANPGAGNRDELLAQAMKDARWELTSKLGKDVNSWSWGRLHQLNLKNQTLGKDGPAVVRWLLNRGPWNLAGGEAAVNAAGWNAAGGYDVVWVPSMRMVVNLGDLDKSRWINLTGASGHAYNAHYYDQTDKWAKGELLPWAYSPDAVKKATDAELTLKP</sequence>
<evidence type="ECO:0000256" key="4">
    <source>
        <dbReference type="SAM" id="MobiDB-lite"/>
    </source>
</evidence>
<dbReference type="Pfam" id="PF01804">
    <property type="entry name" value="Penicil_amidase"/>
    <property type="match status" value="1"/>
</dbReference>
<name>A0ABN0WJJ1_9ACTN</name>
<keyword evidence="2" id="KW-0378">Hydrolase</keyword>
<comment type="caution">
    <text evidence="5">The sequence shown here is derived from an EMBL/GenBank/DDBJ whole genome shotgun (WGS) entry which is preliminary data.</text>
</comment>
<feature type="region of interest" description="Disordered" evidence="4">
    <location>
        <begin position="245"/>
        <end position="327"/>
    </location>
</feature>
<comment type="similarity">
    <text evidence="1">Belongs to the peptidase S45 family.</text>
</comment>
<dbReference type="Gene3D" id="1.10.439.10">
    <property type="entry name" value="Penicillin Amidohydrolase, domain 1"/>
    <property type="match status" value="1"/>
</dbReference>
<evidence type="ECO:0000313" key="6">
    <source>
        <dbReference type="Proteomes" id="UP001500063"/>
    </source>
</evidence>
<dbReference type="Gene3D" id="3.60.20.10">
    <property type="entry name" value="Glutamine Phosphoribosylpyrophosphate, subunit 1, domain 1"/>
    <property type="match status" value="2"/>
</dbReference>
<dbReference type="InterPro" id="IPR002692">
    <property type="entry name" value="S45"/>
</dbReference>
<dbReference type="RefSeq" id="WP_344117010.1">
    <property type="nucleotide sequence ID" value="NZ_BAAABW010000008.1"/>
</dbReference>
<proteinExistence type="inferred from homology"/>
<gene>
    <name evidence="5" type="ORF">GCM10010319_14620</name>
</gene>
<feature type="region of interest" description="Disordered" evidence="4">
    <location>
        <begin position="477"/>
        <end position="504"/>
    </location>
</feature>
<dbReference type="CDD" id="cd03747">
    <property type="entry name" value="Ntn_PGA_like"/>
    <property type="match status" value="1"/>
</dbReference>
<dbReference type="InterPro" id="IPR043146">
    <property type="entry name" value="Penicillin_amidase_N_B-knob"/>
</dbReference>
<organism evidence="5 6">
    <name type="scientific">Streptomyces blastmyceticus</name>
    <dbReference type="NCBI Taxonomy" id="68180"/>
    <lineage>
        <taxon>Bacteria</taxon>
        <taxon>Bacillati</taxon>
        <taxon>Actinomycetota</taxon>
        <taxon>Actinomycetes</taxon>
        <taxon>Kitasatosporales</taxon>
        <taxon>Streptomycetaceae</taxon>
        <taxon>Streptomyces</taxon>
    </lineage>
</organism>
<dbReference type="PANTHER" id="PTHR34218:SF4">
    <property type="entry name" value="ACYL-HOMOSERINE LACTONE ACYLASE QUIP"/>
    <property type="match status" value="1"/>
</dbReference>
<dbReference type="SUPFAM" id="SSF56235">
    <property type="entry name" value="N-terminal nucleophile aminohydrolases (Ntn hydrolases)"/>
    <property type="match status" value="1"/>
</dbReference>
<dbReference type="InterPro" id="IPR029055">
    <property type="entry name" value="Ntn_hydrolases_N"/>
</dbReference>
<evidence type="ECO:0000256" key="1">
    <source>
        <dbReference type="ARBA" id="ARBA00006586"/>
    </source>
</evidence>
<dbReference type="InterPro" id="IPR014395">
    <property type="entry name" value="Pen/GL7ACA/AHL_acylase"/>
</dbReference>
<evidence type="ECO:0000256" key="2">
    <source>
        <dbReference type="ARBA" id="ARBA00022801"/>
    </source>
</evidence>